<comment type="similarity">
    <text evidence="3 10">Belongs to the FliL family.</text>
</comment>
<reference evidence="12" key="1">
    <citation type="submission" date="2016-11" db="EMBL/GenBank/DDBJ databases">
        <authorList>
            <person name="Varghese N."/>
            <person name="Submissions S."/>
        </authorList>
    </citation>
    <scope>NUCLEOTIDE SEQUENCE [LARGE SCALE GENOMIC DNA]</scope>
    <source>
        <strain evidence="12">DSM 16219</strain>
    </source>
</reference>
<keyword evidence="7 10" id="KW-0283">Flagellar rotation</keyword>
<keyword evidence="9 10" id="KW-0472">Membrane</keyword>
<evidence type="ECO:0000256" key="9">
    <source>
        <dbReference type="ARBA" id="ARBA00023136"/>
    </source>
</evidence>
<gene>
    <name evidence="11" type="ORF">SAMN02745216_01231</name>
</gene>
<comment type="function">
    <text evidence="1 10">Controls the rotational direction of flagella during chemotaxis.</text>
</comment>
<dbReference type="STRING" id="1121393.SAMN02745216_01231"/>
<name>A0A1M6HI21_9BACT</name>
<protein>
    <recommendedName>
        <fullName evidence="10">Flagellar protein FliL</fullName>
    </recommendedName>
</protein>
<evidence type="ECO:0000256" key="8">
    <source>
        <dbReference type="ARBA" id="ARBA00022989"/>
    </source>
</evidence>
<dbReference type="GO" id="GO:0009425">
    <property type="term" value="C:bacterial-type flagellum basal body"/>
    <property type="evidence" value="ECO:0007669"/>
    <property type="project" value="InterPro"/>
</dbReference>
<sequence length="166" mass="17566">MADEAQAEGKGGGGLKLILIALIVVVLGAGGFIGFLLMSGGDDAQPAAVAPAAPPPPAAGNPNAGAPGIMVEMDSFIVNLRDREGKRYLKAKINFEVPSEAVKTEFTTRKAQIRDVILILLSAKSFAEISRLEGKLQLKEELMARVNQVLSSGRVSNVFFTEFVVQ</sequence>
<feature type="transmembrane region" description="Helical" evidence="10">
    <location>
        <begin position="17"/>
        <end position="37"/>
    </location>
</feature>
<evidence type="ECO:0000256" key="2">
    <source>
        <dbReference type="ARBA" id="ARBA00004162"/>
    </source>
</evidence>
<accession>A0A1M6HI21</accession>
<dbReference type="GO" id="GO:0071978">
    <property type="term" value="P:bacterial-type flagellum-dependent swarming motility"/>
    <property type="evidence" value="ECO:0007669"/>
    <property type="project" value="TreeGrafter"/>
</dbReference>
<comment type="subcellular location">
    <subcellularLocation>
        <location evidence="2">Cell membrane</location>
        <topology evidence="2">Single-pass membrane protein</topology>
    </subcellularLocation>
</comment>
<dbReference type="OrthoDB" id="9799777at2"/>
<dbReference type="RefSeq" id="WP_073474027.1">
    <property type="nucleotide sequence ID" value="NZ_FQZU01000005.1"/>
</dbReference>
<evidence type="ECO:0000256" key="4">
    <source>
        <dbReference type="ARBA" id="ARBA00022475"/>
    </source>
</evidence>
<dbReference type="GO" id="GO:0006935">
    <property type="term" value="P:chemotaxis"/>
    <property type="evidence" value="ECO:0007669"/>
    <property type="project" value="UniProtKB-KW"/>
</dbReference>
<evidence type="ECO:0000256" key="6">
    <source>
        <dbReference type="ARBA" id="ARBA00022692"/>
    </source>
</evidence>
<dbReference type="EMBL" id="FQZU01000005">
    <property type="protein sequence ID" value="SHJ21896.1"/>
    <property type="molecule type" value="Genomic_DNA"/>
</dbReference>
<keyword evidence="5 10" id="KW-0145">Chemotaxis</keyword>
<keyword evidence="12" id="KW-1185">Reference proteome</keyword>
<keyword evidence="11" id="KW-0282">Flagellum</keyword>
<evidence type="ECO:0000313" key="11">
    <source>
        <dbReference type="EMBL" id="SHJ21896.1"/>
    </source>
</evidence>
<dbReference type="PANTHER" id="PTHR35091:SF2">
    <property type="entry name" value="FLAGELLAR PROTEIN FLIL"/>
    <property type="match status" value="1"/>
</dbReference>
<dbReference type="GO" id="GO:0005886">
    <property type="term" value="C:plasma membrane"/>
    <property type="evidence" value="ECO:0007669"/>
    <property type="project" value="UniProtKB-SubCell"/>
</dbReference>
<dbReference type="InterPro" id="IPR005503">
    <property type="entry name" value="FliL"/>
</dbReference>
<keyword evidence="11" id="KW-0966">Cell projection</keyword>
<keyword evidence="8 10" id="KW-1133">Transmembrane helix</keyword>
<organism evidence="11 12">
    <name type="scientific">Desulfatibacillum alkenivorans DSM 16219</name>
    <dbReference type="NCBI Taxonomy" id="1121393"/>
    <lineage>
        <taxon>Bacteria</taxon>
        <taxon>Pseudomonadati</taxon>
        <taxon>Thermodesulfobacteriota</taxon>
        <taxon>Desulfobacteria</taxon>
        <taxon>Desulfobacterales</taxon>
        <taxon>Desulfatibacillaceae</taxon>
        <taxon>Desulfatibacillum</taxon>
    </lineage>
</organism>
<keyword evidence="4 10" id="KW-1003">Cell membrane</keyword>
<dbReference type="PANTHER" id="PTHR35091">
    <property type="entry name" value="FLAGELLAR PROTEIN FLIL"/>
    <property type="match status" value="1"/>
</dbReference>
<evidence type="ECO:0000256" key="3">
    <source>
        <dbReference type="ARBA" id="ARBA00008281"/>
    </source>
</evidence>
<dbReference type="Pfam" id="PF03748">
    <property type="entry name" value="FliL"/>
    <property type="match status" value="1"/>
</dbReference>
<evidence type="ECO:0000256" key="7">
    <source>
        <dbReference type="ARBA" id="ARBA00022779"/>
    </source>
</evidence>
<evidence type="ECO:0000256" key="10">
    <source>
        <dbReference type="RuleBase" id="RU364125"/>
    </source>
</evidence>
<evidence type="ECO:0000256" key="1">
    <source>
        <dbReference type="ARBA" id="ARBA00002254"/>
    </source>
</evidence>
<evidence type="ECO:0000256" key="5">
    <source>
        <dbReference type="ARBA" id="ARBA00022500"/>
    </source>
</evidence>
<dbReference type="AlphaFoldDB" id="A0A1M6HI21"/>
<proteinExistence type="inferred from homology"/>
<evidence type="ECO:0000313" key="12">
    <source>
        <dbReference type="Proteomes" id="UP000183994"/>
    </source>
</evidence>
<keyword evidence="11" id="KW-0969">Cilium</keyword>
<dbReference type="Proteomes" id="UP000183994">
    <property type="component" value="Unassembled WGS sequence"/>
</dbReference>
<keyword evidence="6 10" id="KW-0812">Transmembrane</keyword>